<sequence length="278" mass="30163">MKTINLLCASQASTAVSLPTAEQPSSTPAVGRAIDRHNPIIADGRRSVTTSRTFPNPPCSSQYSPINPLPYHQLHPAAAAATPNLTADQIHSGDSATHKGLKKKKKKKMGSSIISTDFVRWSCVKPRDLATPLGSMRYLLNDKSVRDGSTDRLSTSILSSQTNNKPDSGTENRDESKPTAEILLEDDCKSSPPSNHVVVLRVSLHCRGCEGKLRKHLSKMEGVNSFNIDFAAKKVTIMGNITPEGVLESVSKVKNAQFWPFADPISKPDLNPQQNITV</sequence>
<dbReference type="PROSITE" id="PS50846">
    <property type="entry name" value="HMA_2"/>
    <property type="match status" value="1"/>
</dbReference>
<dbReference type="PANTHER" id="PTHR46119:SF15">
    <property type="entry name" value="PROTEIN SODIUM POTASSIUM ROOT DEFECTIVE 2"/>
    <property type="match status" value="1"/>
</dbReference>
<feature type="domain" description="HMA" evidence="2">
    <location>
        <begin position="195"/>
        <end position="261"/>
    </location>
</feature>
<dbReference type="OrthoDB" id="689350at2759"/>
<evidence type="ECO:0000259" key="2">
    <source>
        <dbReference type="PROSITE" id="PS50846"/>
    </source>
</evidence>
<dbReference type="Gene3D" id="3.30.70.100">
    <property type="match status" value="1"/>
</dbReference>
<dbReference type="GeneID" id="111477619"/>
<feature type="region of interest" description="Disordered" evidence="1">
    <location>
        <begin position="88"/>
        <end position="109"/>
    </location>
</feature>
<dbReference type="InterPro" id="IPR006121">
    <property type="entry name" value="HMA_dom"/>
</dbReference>
<dbReference type="InterPro" id="IPR044526">
    <property type="entry name" value="NAKR1-3"/>
</dbReference>
<feature type="compositionally biased region" description="Polar residues" evidence="1">
    <location>
        <begin position="151"/>
        <end position="167"/>
    </location>
</feature>
<feature type="compositionally biased region" description="Basic residues" evidence="1">
    <location>
        <begin position="99"/>
        <end position="109"/>
    </location>
</feature>
<name>A0A6J1ILS7_CUCMA</name>
<evidence type="ECO:0000313" key="3">
    <source>
        <dbReference type="Proteomes" id="UP000504608"/>
    </source>
</evidence>
<dbReference type="InterPro" id="IPR036163">
    <property type="entry name" value="HMA_dom_sf"/>
</dbReference>
<dbReference type="CDD" id="cd00371">
    <property type="entry name" value="HMA"/>
    <property type="match status" value="1"/>
</dbReference>
<feature type="compositionally biased region" description="Basic and acidic residues" evidence="1">
    <location>
        <begin position="168"/>
        <end position="177"/>
    </location>
</feature>
<feature type="compositionally biased region" description="Polar residues" evidence="1">
    <location>
        <begin position="47"/>
        <end position="65"/>
    </location>
</feature>
<dbReference type="Proteomes" id="UP000504608">
    <property type="component" value="Unplaced"/>
</dbReference>
<organism evidence="3 4">
    <name type="scientific">Cucurbita maxima</name>
    <name type="common">Pumpkin</name>
    <name type="synonym">Winter squash</name>
    <dbReference type="NCBI Taxonomy" id="3661"/>
    <lineage>
        <taxon>Eukaryota</taxon>
        <taxon>Viridiplantae</taxon>
        <taxon>Streptophyta</taxon>
        <taxon>Embryophyta</taxon>
        <taxon>Tracheophyta</taxon>
        <taxon>Spermatophyta</taxon>
        <taxon>Magnoliopsida</taxon>
        <taxon>eudicotyledons</taxon>
        <taxon>Gunneridae</taxon>
        <taxon>Pentapetalae</taxon>
        <taxon>rosids</taxon>
        <taxon>fabids</taxon>
        <taxon>Cucurbitales</taxon>
        <taxon>Cucurbitaceae</taxon>
        <taxon>Cucurbiteae</taxon>
        <taxon>Cucurbita</taxon>
    </lineage>
</organism>
<evidence type="ECO:0000256" key="1">
    <source>
        <dbReference type="SAM" id="MobiDB-lite"/>
    </source>
</evidence>
<dbReference type="Pfam" id="PF00403">
    <property type="entry name" value="HMA"/>
    <property type="match status" value="1"/>
</dbReference>
<dbReference type="KEGG" id="cmax:111477619"/>
<accession>A0A6J1ILS7</accession>
<reference evidence="4" key="1">
    <citation type="submission" date="2025-08" db="UniProtKB">
        <authorList>
            <consortium name="RefSeq"/>
        </authorList>
    </citation>
    <scope>IDENTIFICATION</scope>
    <source>
        <tissue evidence="4">Young leaves</tissue>
    </source>
</reference>
<feature type="region of interest" description="Disordered" evidence="1">
    <location>
        <begin position="45"/>
        <end position="68"/>
    </location>
</feature>
<dbReference type="GO" id="GO:0046872">
    <property type="term" value="F:metal ion binding"/>
    <property type="evidence" value="ECO:0007669"/>
    <property type="project" value="InterPro"/>
</dbReference>
<proteinExistence type="predicted"/>
<dbReference type="AlphaFoldDB" id="A0A6J1ILS7"/>
<evidence type="ECO:0000313" key="4">
    <source>
        <dbReference type="RefSeq" id="XP_022977250.1"/>
    </source>
</evidence>
<dbReference type="SUPFAM" id="SSF55008">
    <property type="entry name" value="HMA, heavy metal-associated domain"/>
    <property type="match status" value="1"/>
</dbReference>
<dbReference type="RefSeq" id="XP_022977250.1">
    <property type="nucleotide sequence ID" value="XM_023121482.1"/>
</dbReference>
<dbReference type="PANTHER" id="PTHR46119">
    <property type="entry name" value="OS08G0405700 PROTEIN"/>
    <property type="match status" value="1"/>
</dbReference>
<keyword evidence="3" id="KW-1185">Reference proteome</keyword>
<protein>
    <submittedName>
        <fullName evidence="4">Protein SODIUM POTASSIUM ROOT DEFECTIVE 3-like</fullName>
    </submittedName>
</protein>
<feature type="region of interest" description="Disordered" evidence="1">
    <location>
        <begin position="147"/>
        <end position="177"/>
    </location>
</feature>
<gene>
    <name evidence="4" type="primary">LOC111477619</name>
</gene>